<dbReference type="PANTHER" id="PTHR34047">
    <property type="entry name" value="NUCLEAR INTRON MATURASE 1, MITOCHONDRIAL-RELATED"/>
    <property type="match status" value="1"/>
</dbReference>
<dbReference type="Pfam" id="PF08388">
    <property type="entry name" value="GIIM"/>
    <property type="match status" value="1"/>
</dbReference>
<keyword evidence="3" id="KW-0695">RNA-directed DNA polymerase</keyword>
<dbReference type="CDD" id="cd01651">
    <property type="entry name" value="RT_G2_intron"/>
    <property type="match status" value="1"/>
</dbReference>
<dbReference type="Gene3D" id="3.30.70.270">
    <property type="match status" value="1"/>
</dbReference>
<keyword evidence="4" id="KW-1185">Reference proteome</keyword>
<gene>
    <name evidence="3" type="primary">ltrA</name>
    <name evidence="3" type="ORF">LOC71_18825</name>
</gene>
<evidence type="ECO:0000256" key="1">
    <source>
        <dbReference type="ARBA" id="ARBA00034120"/>
    </source>
</evidence>
<dbReference type="SUPFAM" id="SSF56672">
    <property type="entry name" value="DNA/RNA polymerases"/>
    <property type="match status" value="1"/>
</dbReference>
<sequence length="355" mass="40043">MKRTYYSLYSRLLERRALARAFEKVRRAKGAPGIDGQTIADFEADLLGELTRLVSELRTKTYRPSAVRRVSIPKPGGGKRHLGIPTVRDRVVQQALLDILQPIFDPDFHPSSYGYRPKRSCQQAVAKATMFIRRYGLKHVVDMDLSKCFDRLDHGLILSSVRRRVTDGSILSLLKMFLTSGVMNDGVWEATELGSPQGGVVSPLIANIYLDAFDQEMMRRGYRIVRYADDILILCRSRRSAEHAMSVAVEILEGELKLTVNRDKTHLTHAFSGVKFLGVVIGSVHTRIAAEKVAAFKATVKAITRKTSPVNLAKVIADLNPVLRGWASYFRMANCKTLYRELAGWIRRRLRAKQL</sequence>
<dbReference type="InterPro" id="IPR043128">
    <property type="entry name" value="Rev_trsase/Diguanyl_cyclase"/>
</dbReference>
<dbReference type="EC" id="2.7.7.49" evidence="3"/>
<dbReference type="GO" id="GO:0003964">
    <property type="term" value="F:RNA-directed DNA polymerase activity"/>
    <property type="evidence" value="ECO:0007669"/>
    <property type="project" value="UniProtKB-KW"/>
</dbReference>
<keyword evidence="3" id="KW-0548">Nucleotidyltransferase</keyword>
<dbReference type="InterPro" id="IPR051083">
    <property type="entry name" value="GrpII_Intron_Splice-Mob/Def"/>
</dbReference>
<name>A0ABS8NL89_9BACT</name>
<reference evidence="3" key="1">
    <citation type="submission" date="2021-11" db="EMBL/GenBank/DDBJ databases">
        <title>Genome sequence.</title>
        <authorList>
            <person name="Sun Q."/>
        </authorList>
    </citation>
    <scope>NUCLEOTIDE SEQUENCE</scope>
    <source>
        <strain evidence="3">JC740</strain>
    </source>
</reference>
<evidence type="ECO:0000313" key="4">
    <source>
        <dbReference type="Proteomes" id="UP001430306"/>
    </source>
</evidence>
<dbReference type="InterPro" id="IPR030931">
    <property type="entry name" value="Group_II_RT_mat"/>
</dbReference>
<organism evidence="3 4">
    <name type="scientific">Rhodopirellula halodulae</name>
    <dbReference type="NCBI Taxonomy" id="2894198"/>
    <lineage>
        <taxon>Bacteria</taxon>
        <taxon>Pseudomonadati</taxon>
        <taxon>Planctomycetota</taxon>
        <taxon>Planctomycetia</taxon>
        <taxon>Pirellulales</taxon>
        <taxon>Pirellulaceae</taxon>
        <taxon>Rhodopirellula</taxon>
    </lineage>
</organism>
<dbReference type="PANTHER" id="PTHR34047:SF8">
    <property type="entry name" value="PROTEIN YKFC"/>
    <property type="match status" value="1"/>
</dbReference>
<keyword evidence="3" id="KW-0808">Transferase</keyword>
<dbReference type="EMBL" id="JAJKFW010000039">
    <property type="protein sequence ID" value="MCC9644337.1"/>
    <property type="molecule type" value="Genomic_DNA"/>
</dbReference>
<dbReference type="InterPro" id="IPR013597">
    <property type="entry name" value="Mat_intron_G2"/>
</dbReference>
<evidence type="ECO:0000259" key="2">
    <source>
        <dbReference type="PROSITE" id="PS50878"/>
    </source>
</evidence>
<evidence type="ECO:0000313" key="3">
    <source>
        <dbReference type="EMBL" id="MCC9644337.1"/>
    </source>
</evidence>
<protein>
    <submittedName>
        <fullName evidence="3">Group II intron reverse transcriptase/maturase</fullName>
        <ecNumber evidence="3">2.7.7.49</ecNumber>
    </submittedName>
</protein>
<comment type="caution">
    <text evidence="3">The sequence shown here is derived from an EMBL/GenBank/DDBJ whole genome shotgun (WGS) entry which is preliminary data.</text>
</comment>
<comment type="similarity">
    <text evidence="1">Belongs to the bacterial reverse transcriptase family.</text>
</comment>
<dbReference type="Proteomes" id="UP001430306">
    <property type="component" value="Unassembled WGS sequence"/>
</dbReference>
<accession>A0ABS8NL89</accession>
<dbReference type="InterPro" id="IPR043502">
    <property type="entry name" value="DNA/RNA_pol_sf"/>
</dbReference>
<dbReference type="Pfam" id="PF00078">
    <property type="entry name" value="RVT_1"/>
    <property type="match status" value="1"/>
</dbReference>
<dbReference type="PROSITE" id="PS50878">
    <property type="entry name" value="RT_POL"/>
    <property type="match status" value="1"/>
</dbReference>
<dbReference type="InterPro" id="IPR000477">
    <property type="entry name" value="RT_dom"/>
</dbReference>
<feature type="domain" description="Reverse transcriptase" evidence="2">
    <location>
        <begin position="53"/>
        <end position="281"/>
    </location>
</feature>
<dbReference type="RefSeq" id="WP_230275693.1">
    <property type="nucleotide sequence ID" value="NZ_JAJKFW010000039.1"/>
</dbReference>
<feature type="non-terminal residue" evidence="3">
    <location>
        <position position="355"/>
    </location>
</feature>
<dbReference type="NCBIfam" id="TIGR04416">
    <property type="entry name" value="group_II_RT_mat"/>
    <property type="match status" value="1"/>
</dbReference>
<proteinExistence type="inferred from homology"/>